<reference evidence="2 3" key="1">
    <citation type="submission" date="2018-10" db="EMBL/GenBank/DDBJ databases">
        <title>Fifty Aureobasidium pullulans genomes reveal a recombining polyextremotolerant generalist.</title>
        <authorList>
            <person name="Gostincar C."/>
            <person name="Turk M."/>
            <person name="Zajc J."/>
            <person name="Gunde-Cimerman N."/>
        </authorList>
    </citation>
    <scope>NUCLEOTIDE SEQUENCE [LARGE SCALE GENOMIC DNA]</scope>
    <source>
        <strain evidence="2 3">EXF-6604</strain>
    </source>
</reference>
<protein>
    <submittedName>
        <fullName evidence="2">Uncharacterized protein</fullName>
    </submittedName>
</protein>
<evidence type="ECO:0000313" key="2">
    <source>
        <dbReference type="EMBL" id="THY17323.1"/>
    </source>
</evidence>
<gene>
    <name evidence="2" type="ORF">D6D01_07522</name>
</gene>
<proteinExistence type="predicted"/>
<feature type="compositionally biased region" description="Polar residues" evidence="1">
    <location>
        <begin position="221"/>
        <end position="235"/>
    </location>
</feature>
<name>A0A4V4JTH4_AURPU</name>
<dbReference type="AlphaFoldDB" id="A0A4V4JTH4"/>
<dbReference type="EMBL" id="QZBD01000370">
    <property type="protein sequence ID" value="THY17323.1"/>
    <property type="molecule type" value="Genomic_DNA"/>
</dbReference>
<dbReference type="Proteomes" id="UP000306584">
    <property type="component" value="Unassembled WGS sequence"/>
</dbReference>
<feature type="compositionally biased region" description="Basic and acidic residues" evidence="1">
    <location>
        <begin position="204"/>
        <end position="214"/>
    </location>
</feature>
<sequence>MLLHNFTARSTSFQSRLALTHSSPRSHTFFLLRFGFLQSSPFNTYHNPPLNIMASLAPRLSSDALTDDLLELGFNEKLVRRFAEAPYHVGYAKDLLKSYIPASHKARRGGHINLSLHKGSRNRHWAVYDPSKHDPLLDCDNLKLTVKFAIYQSGNPRFLEYNTRTNSLRLRSSRILVGQQIKYTDNGPILAPLDESDSDSEATIEIKQESEETTKPVWTQDYPSSDSELSQFDSE</sequence>
<evidence type="ECO:0000256" key="1">
    <source>
        <dbReference type="SAM" id="MobiDB-lite"/>
    </source>
</evidence>
<organism evidence="2 3">
    <name type="scientific">Aureobasidium pullulans</name>
    <name type="common">Black yeast</name>
    <name type="synonym">Pullularia pullulans</name>
    <dbReference type="NCBI Taxonomy" id="5580"/>
    <lineage>
        <taxon>Eukaryota</taxon>
        <taxon>Fungi</taxon>
        <taxon>Dikarya</taxon>
        <taxon>Ascomycota</taxon>
        <taxon>Pezizomycotina</taxon>
        <taxon>Dothideomycetes</taxon>
        <taxon>Dothideomycetidae</taxon>
        <taxon>Dothideales</taxon>
        <taxon>Saccotheciaceae</taxon>
        <taxon>Aureobasidium</taxon>
    </lineage>
</organism>
<accession>A0A4V4JTH4</accession>
<feature type="region of interest" description="Disordered" evidence="1">
    <location>
        <begin position="187"/>
        <end position="235"/>
    </location>
</feature>
<comment type="caution">
    <text evidence="2">The sequence shown here is derived from an EMBL/GenBank/DDBJ whole genome shotgun (WGS) entry which is preliminary data.</text>
</comment>
<evidence type="ECO:0000313" key="3">
    <source>
        <dbReference type="Proteomes" id="UP000306584"/>
    </source>
</evidence>